<evidence type="ECO:0000256" key="3">
    <source>
        <dbReference type="ARBA" id="ARBA00022490"/>
    </source>
</evidence>
<evidence type="ECO:0000256" key="8">
    <source>
        <dbReference type="ARBA" id="ARBA00048902"/>
    </source>
</evidence>
<feature type="binding site" evidence="9">
    <location>
        <position position="126"/>
    </location>
    <ligand>
        <name>S-adenosyl-L-methionine</name>
        <dbReference type="ChEBI" id="CHEBI:59789"/>
    </ligand>
</feature>
<feature type="binding site" evidence="9">
    <location>
        <position position="55"/>
    </location>
    <ligand>
        <name>S-adenosyl-L-methionine</name>
        <dbReference type="ChEBI" id="CHEBI:59789"/>
    </ligand>
</feature>
<dbReference type="Gene3D" id="3.40.50.150">
    <property type="entry name" value="Vaccinia Virus protein VP39"/>
    <property type="match status" value="1"/>
</dbReference>
<dbReference type="PANTHER" id="PTHR10920:SF12">
    <property type="entry name" value="TRNA (CYTIDINE(32)_GUANOSINE(34)-2'-O)-METHYLTRANSFERASE-RELATED"/>
    <property type="match status" value="1"/>
</dbReference>
<evidence type="ECO:0000256" key="4">
    <source>
        <dbReference type="ARBA" id="ARBA00022603"/>
    </source>
</evidence>
<dbReference type="GO" id="GO:0005634">
    <property type="term" value="C:nucleus"/>
    <property type="evidence" value="ECO:0007669"/>
    <property type="project" value="UniProtKB-SubCell"/>
</dbReference>
<evidence type="ECO:0000256" key="1">
    <source>
        <dbReference type="ARBA" id="ARBA00004123"/>
    </source>
</evidence>
<feature type="region of interest" description="Disordered" evidence="10">
    <location>
        <begin position="306"/>
        <end position="327"/>
    </location>
</feature>
<evidence type="ECO:0000256" key="5">
    <source>
        <dbReference type="ARBA" id="ARBA00022679"/>
    </source>
</evidence>
<dbReference type="SUPFAM" id="SSF53335">
    <property type="entry name" value="S-adenosyl-L-methionine-dependent methyltransferases"/>
    <property type="match status" value="1"/>
</dbReference>
<dbReference type="PANTHER" id="PTHR10920">
    <property type="entry name" value="RIBOSOMAL RNA METHYLTRANSFERASE"/>
    <property type="match status" value="1"/>
</dbReference>
<dbReference type="GO" id="GO:0002181">
    <property type="term" value="P:cytoplasmic translation"/>
    <property type="evidence" value="ECO:0007669"/>
    <property type="project" value="UniProtKB-UniRule"/>
</dbReference>
<feature type="binding site" evidence="9">
    <location>
        <position position="100"/>
    </location>
    <ligand>
        <name>S-adenosyl-L-methionine</name>
        <dbReference type="ChEBI" id="CHEBI:59789"/>
    </ligand>
</feature>
<dbReference type="HAMAP" id="MF_03162">
    <property type="entry name" value="RNA_methyltr_E_TRM7"/>
    <property type="match status" value="1"/>
</dbReference>
<dbReference type="InterPro" id="IPR028590">
    <property type="entry name" value="RNA_methyltr_E_TRM7"/>
</dbReference>
<keyword evidence="4 9" id="KW-0489">Methyltransferase</keyword>
<feature type="binding site" evidence="9">
    <location>
        <position position="84"/>
    </location>
    <ligand>
        <name>S-adenosyl-L-methionine</name>
        <dbReference type="ChEBI" id="CHEBI:59789"/>
    </ligand>
</feature>
<dbReference type="InterPro" id="IPR002877">
    <property type="entry name" value="RNA_MeTrfase_FtsJ_dom"/>
</dbReference>
<feature type="domain" description="Ribosomal RNA methyltransferase FtsJ" evidence="11">
    <location>
        <begin position="21"/>
        <end position="209"/>
    </location>
</feature>
<evidence type="ECO:0000256" key="9">
    <source>
        <dbReference type="HAMAP-Rule" id="MF_03162"/>
    </source>
</evidence>
<evidence type="ECO:0000256" key="2">
    <source>
        <dbReference type="ARBA" id="ARBA00004496"/>
    </source>
</evidence>
<dbReference type="GO" id="GO:0106340">
    <property type="term" value="F:tRNA (guanosine(34)-2'-O)-methyltransferase activity"/>
    <property type="evidence" value="ECO:0007669"/>
    <property type="project" value="UniProtKB-ARBA"/>
</dbReference>
<comment type="similarity">
    <text evidence="9">Belongs to the class I-like SAM-binding methyltransferase superfamily. RNA methyltransferase RlmE family. TRM7 subfamily.</text>
</comment>
<dbReference type="AlphaFoldDB" id="A0A7S0KD85"/>
<keyword evidence="7 9" id="KW-0819">tRNA processing</keyword>
<dbReference type="EMBL" id="HBEV01000724">
    <property type="protein sequence ID" value="CAD8576185.1"/>
    <property type="molecule type" value="Transcribed_RNA"/>
</dbReference>
<feature type="active site" description="Proton acceptor" evidence="9">
    <location>
        <position position="166"/>
    </location>
</feature>
<organism evidence="12">
    <name type="scientific">Micromonas pusilla</name>
    <name type="common">Picoplanktonic green alga</name>
    <name type="synonym">Chromulina pusilla</name>
    <dbReference type="NCBI Taxonomy" id="38833"/>
    <lineage>
        <taxon>Eukaryota</taxon>
        <taxon>Viridiplantae</taxon>
        <taxon>Chlorophyta</taxon>
        <taxon>Mamiellophyceae</taxon>
        <taxon>Mamiellales</taxon>
        <taxon>Mamiellaceae</taxon>
        <taxon>Micromonas</taxon>
    </lineage>
</organism>
<dbReference type="GO" id="GO:0005737">
    <property type="term" value="C:cytoplasm"/>
    <property type="evidence" value="ECO:0007669"/>
    <property type="project" value="UniProtKB-SubCell"/>
</dbReference>
<keyword evidence="3 9" id="KW-0963">Cytoplasm</keyword>
<dbReference type="InterPro" id="IPR050082">
    <property type="entry name" value="RNA_methyltr_RlmE"/>
</dbReference>
<evidence type="ECO:0000313" key="12">
    <source>
        <dbReference type="EMBL" id="CAD8576185.1"/>
    </source>
</evidence>
<accession>A0A7S0KD85</accession>
<dbReference type="Pfam" id="PF01728">
    <property type="entry name" value="FtsJ"/>
    <property type="match status" value="1"/>
</dbReference>
<keyword evidence="5 9" id="KW-0808">Transferase</keyword>
<comment type="function">
    <text evidence="9">Methylates the 2'-O-ribose of nucleotides at positions 32 and 34 of the tRNA anticodon loop of substrate tRNAs.</text>
</comment>
<reference evidence="12" key="1">
    <citation type="submission" date="2021-01" db="EMBL/GenBank/DDBJ databases">
        <authorList>
            <person name="Corre E."/>
            <person name="Pelletier E."/>
            <person name="Niang G."/>
            <person name="Scheremetjew M."/>
            <person name="Finn R."/>
            <person name="Kale V."/>
            <person name="Holt S."/>
            <person name="Cochrane G."/>
            <person name="Meng A."/>
            <person name="Brown T."/>
            <person name="Cohen L."/>
        </authorList>
    </citation>
    <scope>NUCLEOTIDE SEQUENCE</scope>
    <source>
        <strain evidence="12">CCMP494</strain>
    </source>
</reference>
<evidence type="ECO:0000256" key="7">
    <source>
        <dbReference type="ARBA" id="ARBA00022694"/>
    </source>
</evidence>
<name>A0A7S0KD85_MICPS</name>
<dbReference type="GO" id="GO:0002128">
    <property type="term" value="P:tRNA nucleoside ribose methylation"/>
    <property type="evidence" value="ECO:0007669"/>
    <property type="project" value="UniProtKB-UniRule"/>
</dbReference>
<comment type="subcellular location">
    <subcellularLocation>
        <location evidence="2 9">Cytoplasm</location>
    </subcellularLocation>
    <subcellularLocation>
        <location evidence="1">Nucleus</location>
    </subcellularLocation>
</comment>
<keyword evidence="6 9" id="KW-0949">S-adenosyl-L-methionine</keyword>
<protein>
    <recommendedName>
        <fullName evidence="9">Putative tRNA (cytidine(32)/guanosine(34)-2'-O)-methyltransferase</fullName>
        <ecNumber evidence="9">2.1.1.205</ecNumber>
    </recommendedName>
    <alternativeName>
        <fullName evidence="9">2'-O-ribose RNA methyltransferase TRM7 homolog</fullName>
    </alternativeName>
</protein>
<sequence length="327" mass="36303">MGKASKDKRDIYYRKAKEEGWRARSAFKLLQIDDSFGILKNVKNVVDLCAAPGSWSQVLSRRIYLPAKEKGLSDEDMPKLIAIDLQPMAPIEGITTIQGDMTSMSKVEEILAHFTDGRKADLVISDGAPDVTGLHDMDEFMQAQLVFAGLTVCTHILADGGVYVAKIFRGKDVALLYSQLKLFFKQVTCAKPKSSRNSSIEAFVVCQEYSPPEGFEPDDLSRVLHERAKGMLQEDAHGNALGTMGWPTECIVPFVSCGGIDAYDSDMSYDLPTYIDEDGVERVKPSLDPVQPPTEPFYKMAIERERAKAQSGKKSAKQLLHEEATRR</sequence>
<dbReference type="HAMAP" id="MF_01547">
    <property type="entry name" value="RNA_methyltr_E"/>
    <property type="match status" value="1"/>
</dbReference>
<proteinExistence type="inferred from homology"/>
<dbReference type="EC" id="2.1.1.205" evidence="9"/>
<dbReference type="InterPro" id="IPR029063">
    <property type="entry name" value="SAM-dependent_MTases_sf"/>
</dbReference>
<evidence type="ECO:0000256" key="10">
    <source>
        <dbReference type="SAM" id="MobiDB-lite"/>
    </source>
</evidence>
<dbReference type="FunFam" id="3.40.50.150:FF:000040">
    <property type="entry name" value="Putative ribosomal RNA methyltransferase 1"/>
    <property type="match status" value="1"/>
</dbReference>
<dbReference type="InterPro" id="IPR015507">
    <property type="entry name" value="rRNA-MeTfrase_E"/>
</dbReference>
<evidence type="ECO:0000256" key="6">
    <source>
        <dbReference type="ARBA" id="ARBA00022691"/>
    </source>
</evidence>
<evidence type="ECO:0000259" key="11">
    <source>
        <dbReference type="Pfam" id="PF01728"/>
    </source>
</evidence>
<feature type="binding site" evidence="9">
    <location>
        <position position="53"/>
    </location>
    <ligand>
        <name>S-adenosyl-L-methionine</name>
        <dbReference type="ChEBI" id="CHEBI:59789"/>
    </ligand>
</feature>
<gene>
    <name evidence="12" type="ORF">MSP1404_LOCUS603</name>
</gene>
<comment type="catalytic activity">
    <reaction evidence="8 9">
        <text>cytidine(32)/guanosine(34) in tRNA + 2 S-adenosyl-L-methionine = 2'-O-methylcytidine(32)/2'-O-methylguanosine(34) in tRNA + 2 S-adenosyl-L-homocysteine + 2 H(+)</text>
        <dbReference type="Rhea" id="RHEA:42396"/>
        <dbReference type="Rhea" id="RHEA-COMP:10246"/>
        <dbReference type="Rhea" id="RHEA-COMP:10247"/>
        <dbReference type="ChEBI" id="CHEBI:15378"/>
        <dbReference type="ChEBI" id="CHEBI:57856"/>
        <dbReference type="ChEBI" id="CHEBI:59789"/>
        <dbReference type="ChEBI" id="CHEBI:74269"/>
        <dbReference type="ChEBI" id="CHEBI:74445"/>
        <dbReference type="ChEBI" id="CHEBI:74495"/>
        <dbReference type="ChEBI" id="CHEBI:82748"/>
        <dbReference type="EC" id="2.1.1.205"/>
    </reaction>
</comment>